<protein>
    <submittedName>
        <fullName evidence="2">ParE toxin of type II toxin-antitoxin system, parDE</fullName>
    </submittedName>
</protein>
<dbReference type="EMBL" id="FONT01000001">
    <property type="protein sequence ID" value="SFE35203.1"/>
    <property type="molecule type" value="Genomic_DNA"/>
</dbReference>
<sequence>MTKDNNHKFSVYFTDEFNRCLDQIQAFFAEQGEDVLEWWFSKEDNIIDEIERLLSSFPYAGKMVEQGSFKGLRCLTYGKGRHRMLNYVVFYAVNENEEDIDVINILPSRSKRKRIK</sequence>
<dbReference type="AlphaFoldDB" id="A0A1I1ZX29"/>
<dbReference type="InterPro" id="IPR035093">
    <property type="entry name" value="RelE/ParE_toxin_dom_sf"/>
</dbReference>
<dbReference type="RefSeq" id="WP_091656771.1">
    <property type="nucleotide sequence ID" value="NZ_FONT01000001.1"/>
</dbReference>
<dbReference type="Pfam" id="PF05016">
    <property type="entry name" value="ParE_toxin"/>
    <property type="match status" value="1"/>
</dbReference>
<dbReference type="STRING" id="930128.SAMN05192532_101446"/>
<dbReference type="Gene3D" id="3.30.2310.20">
    <property type="entry name" value="RelE-like"/>
    <property type="match status" value="1"/>
</dbReference>
<keyword evidence="1" id="KW-1277">Toxin-antitoxin system</keyword>
<dbReference type="Proteomes" id="UP000199516">
    <property type="component" value="Unassembled WGS sequence"/>
</dbReference>
<reference evidence="2 3" key="1">
    <citation type="submission" date="2016-10" db="EMBL/GenBank/DDBJ databases">
        <authorList>
            <person name="de Groot N.N."/>
        </authorList>
    </citation>
    <scope>NUCLEOTIDE SEQUENCE [LARGE SCALE GENOMIC DNA]</scope>
    <source>
        <strain evidence="2 3">DSM 23995</strain>
    </source>
</reference>
<evidence type="ECO:0000313" key="2">
    <source>
        <dbReference type="EMBL" id="SFE35203.1"/>
    </source>
</evidence>
<evidence type="ECO:0000313" key="3">
    <source>
        <dbReference type="Proteomes" id="UP000199516"/>
    </source>
</evidence>
<dbReference type="OrthoDB" id="2943884at2"/>
<evidence type="ECO:0000256" key="1">
    <source>
        <dbReference type="ARBA" id="ARBA00022649"/>
    </source>
</evidence>
<keyword evidence="3" id="KW-1185">Reference proteome</keyword>
<organism evidence="2 3">
    <name type="scientific">Alteribacillus iranensis</name>
    <dbReference type="NCBI Taxonomy" id="930128"/>
    <lineage>
        <taxon>Bacteria</taxon>
        <taxon>Bacillati</taxon>
        <taxon>Bacillota</taxon>
        <taxon>Bacilli</taxon>
        <taxon>Bacillales</taxon>
        <taxon>Bacillaceae</taxon>
        <taxon>Alteribacillus</taxon>
    </lineage>
</organism>
<proteinExistence type="predicted"/>
<gene>
    <name evidence="2" type="ORF">SAMN05192532_101446</name>
</gene>
<accession>A0A1I1ZX29</accession>
<name>A0A1I1ZX29_9BACI</name>
<dbReference type="InterPro" id="IPR007712">
    <property type="entry name" value="RelE/ParE_toxin"/>
</dbReference>